<sequence length="335" mass="39939">MFEGLKALNAKILKMHSDFLVYDDFVNMAEGDSVRFCLNYLKEKKFPTIDSFSDIYEIEEFLEDYRRRQIKKLQAFLPGKYSDFIKAYMEREKIEKIVKILRSLRMNKEPRVDKLIIGAKSIPFKEESFESFIDNLRDTPYYEYMKNYKSSTDEEALFSIEMNLDKFYYRNLTESVKPLSKKDLVEFKNIFGVKIDLLNIIWIYRAKKYYDISPEEIFNFTIFGGNYNSEKLLHLSYLEEEEFEEEIKNSKYSILFADGRVIRTGRTSKKLLYSIANRNFRKTDGIGKFMSFLILLDSEIANIERILEATRFGLSKEEKLRYMIVDRKESEEVGR</sequence>
<dbReference type="PANTHER" id="PTHR38682">
    <property type="entry name" value="V-TYPE ATP SYNTHASE SUBUNIT C"/>
    <property type="match status" value="1"/>
</dbReference>
<dbReference type="PANTHER" id="PTHR38682:SF1">
    <property type="entry name" value="V-TYPE ATP SYNTHASE SUBUNIT C"/>
    <property type="match status" value="1"/>
</dbReference>
<keyword evidence="1" id="KW-0813">Transport</keyword>
<dbReference type="Pfam" id="PF01992">
    <property type="entry name" value="vATP-synt_AC39"/>
    <property type="match status" value="1"/>
</dbReference>
<dbReference type="RefSeq" id="WP_060800742.1">
    <property type="nucleotide sequence ID" value="NZ_KQ957105.1"/>
</dbReference>
<keyword evidence="2" id="KW-0406">Ion transport</keyword>
<dbReference type="Proteomes" id="UP000070174">
    <property type="component" value="Unassembled WGS sequence"/>
</dbReference>
<dbReference type="EMBL" id="LRQE01000050">
    <property type="protein sequence ID" value="KXA27761.1"/>
    <property type="molecule type" value="Genomic_DNA"/>
</dbReference>
<accession>A0A133PGW4</accession>
<gene>
    <name evidence="3" type="ORF">HMPREF3229_01832</name>
</gene>
<protein>
    <submittedName>
        <fullName evidence="3">ATP synthase, subunit C</fullName>
    </submittedName>
</protein>
<dbReference type="Gene3D" id="1.10.132.50">
    <property type="entry name" value="ATP synthase (C/AC39) subunit, domain 3"/>
    <property type="match status" value="2"/>
</dbReference>
<evidence type="ECO:0000256" key="2">
    <source>
        <dbReference type="ARBA" id="ARBA00023065"/>
    </source>
</evidence>
<dbReference type="InterPro" id="IPR044911">
    <property type="entry name" value="V-type_ATPase_csu/dsu_dom_3"/>
</dbReference>
<name>A0A133PGW4_9FIRM</name>
<dbReference type="SUPFAM" id="SSF103486">
    <property type="entry name" value="V-type ATP synthase subunit C"/>
    <property type="match status" value="1"/>
</dbReference>
<proteinExistence type="predicted"/>
<dbReference type="InterPro" id="IPR036079">
    <property type="entry name" value="ATPase_csu/dsu_sf"/>
</dbReference>
<dbReference type="PATRIC" id="fig|54005.3.peg.1795"/>
<comment type="caution">
    <text evidence="3">The sequence shown here is derived from an EMBL/GenBank/DDBJ whole genome shotgun (WGS) entry which is preliminary data.</text>
</comment>
<evidence type="ECO:0000313" key="4">
    <source>
        <dbReference type="Proteomes" id="UP000070174"/>
    </source>
</evidence>
<organism evidence="3">
    <name type="scientific">Peptoniphilus harei</name>
    <dbReference type="NCBI Taxonomy" id="54005"/>
    <lineage>
        <taxon>Bacteria</taxon>
        <taxon>Bacillati</taxon>
        <taxon>Bacillota</taxon>
        <taxon>Tissierellia</taxon>
        <taxon>Tissierellales</taxon>
        <taxon>Peptoniphilaceae</taxon>
        <taxon>Peptoniphilus</taxon>
    </lineage>
</organism>
<dbReference type="InterPro" id="IPR002843">
    <property type="entry name" value="ATPase_V0-cplx_csu/dsu"/>
</dbReference>
<evidence type="ECO:0000313" key="3">
    <source>
        <dbReference type="EMBL" id="KXA27761.1"/>
    </source>
</evidence>
<dbReference type="GO" id="GO:0046961">
    <property type="term" value="F:proton-transporting ATPase activity, rotational mechanism"/>
    <property type="evidence" value="ECO:0007669"/>
    <property type="project" value="InterPro"/>
</dbReference>
<reference evidence="3 4" key="1">
    <citation type="submission" date="2016-01" db="EMBL/GenBank/DDBJ databases">
        <authorList>
            <person name="Oliw E.H."/>
        </authorList>
    </citation>
    <scope>NUCLEOTIDE SEQUENCE [LARGE SCALE GENOMIC DNA]</scope>
    <source>
        <strain evidence="3 4">CMW7756A</strain>
    </source>
</reference>
<dbReference type="InterPro" id="IPR050873">
    <property type="entry name" value="V-ATPase_V0D/AC39_subunit"/>
</dbReference>
<dbReference type="AlphaFoldDB" id="A0A133PGW4"/>
<evidence type="ECO:0000256" key="1">
    <source>
        <dbReference type="ARBA" id="ARBA00022448"/>
    </source>
</evidence>